<dbReference type="Proteomes" id="UP001374535">
    <property type="component" value="Chromosome 5"/>
</dbReference>
<sequence length="124" mass="14733">MWDFQHTFFTSRYRHLVRDCRNWMIQYRSDIRVDADIANQLHTTYPNYNSNSCKQWVYLGPKPSIRHLQMKQRPKVVYSSQISSFQWINTQWVKEDSAHQLLCLTLLSRKCSCSPGHGISPIVI</sequence>
<proteinExistence type="predicted"/>
<evidence type="ECO:0000313" key="2">
    <source>
        <dbReference type="Proteomes" id="UP001374535"/>
    </source>
</evidence>
<protein>
    <submittedName>
        <fullName evidence="1">Uncharacterized protein</fullName>
    </submittedName>
</protein>
<name>A0AAQ3S214_VIGMU</name>
<keyword evidence="2" id="KW-1185">Reference proteome</keyword>
<dbReference type="AlphaFoldDB" id="A0AAQ3S214"/>
<gene>
    <name evidence="1" type="ORF">V8G54_017401</name>
</gene>
<organism evidence="1 2">
    <name type="scientific">Vigna mungo</name>
    <name type="common">Black gram</name>
    <name type="synonym">Phaseolus mungo</name>
    <dbReference type="NCBI Taxonomy" id="3915"/>
    <lineage>
        <taxon>Eukaryota</taxon>
        <taxon>Viridiplantae</taxon>
        <taxon>Streptophyta</taxon>
        <taxon>Embryophyta</taxon>
        <taxon>Tracheophyta</taxon>
        <taxon>Spermatophyta</taxon>
        <taxon>Magnoliopsida</taxon>
        <taxon>eudicotyledons</taxon>
        <taxon>Gunneridae</taxon>
        <taxon>Pentapetalae</taxon>
        <taxon>rosids</taxon>
        <taxon>fabids</taxon>
        <taxon>Fabales</taxon>
        <taxon>Fabaceae</taxon>
        <taxon>Papilionoideae</taxon>
        <taxon>50 kb inversion clade</taxon>
        <taxon>NPAAA clade</taxon>
        <taxon>indigoferoid/millettioid clade</taxon>
        <taxon>Phaseoleae</taxon>
        <taxon>Vigna</taxon>
    </lineage>
</organism>
<accession>A0AAQ3S214</accession>
<dbReference type="EMBL" id="CP144696">
    <property type="protein sequence ID" value="WVZ12871.1"/>
    <property type="molecule type" value="Genomic_DNA"/>
</dbReference>
<evidence type="ECO:0000313" key="1">
    <source>
        <dbReference type="EMBL" id="WVZ12871.1"/>
    </source>
</evidence>
<reference evidence="1 2" key="1">
    <citation type="journal article" date="2023" name="Life. Sci Alliance">
        <title>Evolutionary insights into 3D genome organization and epigenetic landscape of Vigna mungo.</title>
        <authorList>
            <person name="Junaid A."/>
            <person name="Singh B."/>
            <person name="Bhatia S."/>
        </authorList>
    </citation>
    <scope>NUCLEOTIDE SEQUENCE [LARGE SCALE GENOMIC DNA]</scope>
    <source>
        <strain evidence="1">Urdbean</strain>
    </source>
</reference>